<keyword evidence="4 6" id="KW-0464">Manganese</keyword>
<dbReference type="HAMAP" id="MF_00740">
    <property type="entry name" value="Phosphopentomut"/>
    <property type="match status" value="1"/>
</dbReference>
<dbReference type="AlphaFoldDB" id="A0A4R1QH01"/>
<dbReference type="NCBIfam" id="NF003766">
    <property type="entry name" value="PRK05362.1"/>
    <property type="match status" value="1"/>
</dbReference>
<gene>
    <name evidence="6" type="primary">deoB</name>
    <name evidence="9" type="ORF">EDD77_1495</name>
</gene>
<feature type="binding site" evidence="6">
    <location>
        <position position="288"/>
    </location>
    <ligand>
        <name>Mn(2+)</name>
        <dbReference type="ChEBI" id="CHEBI:29035"/>
        <label>2</label>
    </ligand>
</feature>
<name>A0A4R1QH01_9FIRM</name>
<dbReference type="Proteomes" id="UP000295184">
    <property type="component" value="Unassembled WGS sequence"/>
</dbReference>
<dbReference type="NCBIfam" id="TIGR01696">
    <property type="entry name" value="deoB"/>
    <property type="match status" value="1"/>
</dbReference>
<evidence type="ECO:0000313" key="9">
    <source>
        <dbReference type="EMBL" id="TCL50438.1"/>
    </source>
</evidence>
<feature type="binding site" evidence="6">
    <location>
        <position position="283"/>
    </location>
    <ligand>
        <name>Mn(2+)</name>
        <dbReference type="ChEBI" id="CHEBI:29035"/>
        <label>2</label>
    </ligand>
</feature>
<dbReference type="PANTHER" id="PTHR21110">
    <property type="entry name" value="PHOSPHOPENTOMUTASE"/>
    <property type="match status" value="1"/>
</dbReference>
<feature type="binding site" evidence="6">
    <location>
        <position position="11"/>
    </location>
    <ligand>
        <name>Mn(2+)</name>
        <dbReference type="ChEBI" id="CHEBI:29035"/>
        <label>1</label>
    </ligand>
</feature>
<dbReference type="CDD" id="cd16009">
    <property type="entry name" value="PPM"/>
    <property type="match status" value="1"/>
</dbReference>
<evidence type="ECO:0000256" key="2">
    <source>
        <dbReference type="ARBA" id="ARBA00022490"/>
    </source>
</evidence>
<dbReference type="FunFam" id="3.30.70.1250:FF:000001">
    <property type="entry name" value="Phosphopentomutase"/>
    <property type="match status" value="1"/>
</dbReference>
<dbReference type="PIRSF" id="PIRSF001491">
    <property type="entry name" value="Ppentomutase"/>
    <property type="match status" value="1"/>
</dbReference>
<dbReference type="GO" id="GO:0000287">
    <property type="term" value="F:magnesium ion binding"/>
    <property type="evidence" value="ECO:0007669"/>
    <property type="project" value="UniProtKB-UniRule"/>
</dbReference>
<dbReference type="InterPro" id="IPR006124">
    <property type="entry name" value="Metalloenzyme"/>
</dbReference>
<dbReference type="GO" id="GO:0030145">
    <property type="term" value="F:manganese ion binding"/>
    <property type="evidence" value="ECO:0007669"/>
    <property type="project" value="UniProtKB-UniRule"/>
</dbReference>
<comment type="cofactor">
    <cofactor evidence="6">
        <name>Mn(2+)</name>
        <dbReference type="ChEBI" id="CHEBI:29035"/>
    </cofactor>
    <text evidence="6">Binds 2 manganese ions.</text>
</comment>
<dbReference type="SUPFAM" id="SSF143856">
    <property type="entry name" value="DeoB insert domain-like"/>
    <property type="match status" value="1"/>
</dbReference>
<reference evidence="9 10" key="1">
    <citation type="submission" date="2019-03" db="EMBL/GenBank/DDBJ databases">
        <title>Genomic Encyclopedia of Type Strains, Phase IV (KMG-IV): sequencing the most valuable type-strain genomes for metagenomic binning, comparative biology and taxonomic classification.</title>
        <authorList>
            <person name="Goeker M."/>
        </authorList>
    </citation>
    <scope>NUCLEOTIDE SEQUENCE [LARGE SCALE GENOMIC DNA]</scope>
    <source>
        <strain evidence="9 10">DSM 100451</strain>
    </source>
</reference>
<comment type="function">
    <text evidence="6">Isomerase that catalyzes the conversion of deoxy-ribose 1-phosphate (dRib-1-P) and ribose 1-phosphate (Rib-1-P) to deoxy-ribose 5-phosphate (dRib-5-P) and ribose 5-phosphate (Rib-5-P), respectively.</text>
</comment>
<feature type="binding site" evidence="6">
    <location>
        <position position="337"/>
    </location>
    <ligand>
        <name>Mn(2+)</name>
        <dbReference type="ChEBI" id="CHEBI:29035"/>
        <label>2</label>
    </ligand>
</feature>
<dbReference type="GO" id="GO:0006015">
    <property type="term" value="P:5-phosphoribose 1-diphosphate biosynthetic process"/>
    <property type="evidence" value="ECO:0007669"/>
    <property type="project" value="UniProtKB-UniPathway"/>
</dbReference>
<comment type="catalytic activity">
    <reaction evidence="6">
        <text>2-deoxy-alpha-D-ribose 1-phosphate = 2-deoxy-D-ribose 5-phosphate</text>
        <dbReference type="Rhea" id="RHEA:27658"/>
        <dbReference type="ChEBI" id="CHEBI:57259"/>
        <dbReference type="ChEBI" id="CHEBI:62877"/>
        <dbReference type="EC" id="5.4.2.7"/>
    </reaction>
</comment>
<accession>A0A4R1QH01</accession>
<evidence type="ECO:0000256" key="6">
    <source>
        <dbReference type="HAMAP-Rule" id="MF_00740"/>
    </source>
</evidence>
<dbReference type="RefSeq" id="WP_058966826.1">
    <property type="nucleotide sequence ID" value="NZ_CABKVM010000019.1"/>
</dbReference>
<dbReference type="OrthoDB" id="9769930at2"/>
<protein>
    <recommendedName>
        <fullName evidence="6 7">Phosphopentomutase</fullName>
        <ecNumber evidence="6 7">5.4.2.7</ecNumber>
    </recommendedName>
    <alternativeName>
        <fullName evidence="6">Phosphodeoxyribomutase</fullName>
    </alternativeName>
</protein>
<dbReference type="SUPFAM" id="SSF53649">
    <property type="entry name" value="Alkaline phosphatase-like"/>
    <property type="match status" value="1"/>
</dbReference>
<proteinExistence type="inferred from homology"/>
<evidence type="ECO:0000256" key="7">
    <source>
        <dbReference type="NCBIfam" id="TIGR01696"/>
    </source>
</evidence>
<comment type="caution">
    <text evidence="9">The sequence shown here is derived from an EMBL/GenBank/DDBJ whole genome shotgun (WGS) entry which is preliminary data.</text>
</comment>
<feature type="binding site" evidence="6">
    <location>
        <position position="324"/>
    </location>
    <ligand>
        <name>Mn(2+)</name>
        <dbReference type="ChEBI" id="CHEBI:29035"/>
        <label>1</label>
    </ligand>
</feature>
<comment type="pathway">
    <text evidence="6">Carbohydrate degradation; 2-deoxy-D-ribose 1-phosphate degradation; D-glyceraldehyde 3-phosphate and acetaldehyde from 2-deoxy-alpha-D-ribose 1-phosphate: step 1/2.</text>
</comment>
<dbReference type="STRING" id="1650663.GCA_001486665_03300"/>
<keyword evidence="3 6" id="KW-0479">Metal-binding</keyword>
<evidence type="ECO:0000256" key="3">
    <source>
        <dbReference type="ARBA" id="ARBA00022723"/>
    </source>
</evidence>
<keyword evidence="5 6" id="KW-0413">Isomerase</keyword>
<dbReference type="GO" id="GO:0006018">
    <property type="term" value="P:2-deoxyribose 1-phosphate catabolic process"/>
    <property type="evidence" value="ECO:0007669"/>
    <property type="project" value="UniProtKB-UniRule"/>
</dbReference>
<dbReference type="UniPathway" id="UPA00087">
    <property type="reaction ID" value="UER00173"/>
</dbReference>
<sequence>MAKRVFLVVLDSFGVGAEPDADKFGDVGANTLASIAKSEKFHTPNMRKMGLFNLDGVTCGEPAAQVLGSCARLQEASNGKDTTIGHWEIAGVESERALPTYPNGFPPEVIEEFEKRTGRKVICNATYSGTEVLKDYGEEHMRTGALIVYTSADSVFQVAAHEEIVPVAQLYEYCQIARDMLKGEHGVGRVIARPFVGSCAADFQRTPRRHDYSLKPPRKTMLDALSAAGKDVIGVGKIYDIFDGEGVTDTIRTSGNTEGIKVMLELTDRDFEGLAFINLVDFDMVYGHRRNIDGYAAAATEFDQGLGEMLKKLRKDDLLIITADHGCDPGFTKTTDHTREYVPMLVAGSCVKENNNLGTVLGFGAIGKTVCSYLGVPADLAGQDLSDRLLV</sequence>
<evidence type="ECO:0000313" key="10">
    <source>
        <dbReference type="Proteomes" id="UP000295184"/>
    </source>
</evidence>
<feature type="domain" description="Metalloenzyme" evidence="8">
    <location>
        <begin position="3"/>
        <end position="377"/>
    </location>
</feature>
<evidence type="ECO:0000256" key="4">
    <source>
        <dbReference type="ARBA" id="ARBA00023211"/>
    </source>
</evidence>
<evidence type="ECO:0000256" key="5">
    <source>
        <dbReference type="ARBA" id="ARBA00023235"/>
    </source>
</evidence>
<organism evidence="9 10">
    <name type="scientific">Allofournierella massiliensis</name>
    <dbReference type="NCBI Taxonomy" id="1650663"/>
    <lineage>
        <taxon>Bacteria</taxon>
        <taxon>Bacillati</taxon>
        <taxon>Bacillota</taxon>
        <taxon>Clostridia</taxon>
        <taxon>Eubacteriales</taxon>
        <taxon>Oscillospiraceae</taxon>
        <taxon>Allofournierella</taxon>
    </lineage>
</organism>
<evidence type="ECO:0000259" key="8">
    <source>
        <dbReference type="Pfam" id="PF01676"/>
    </source>
</evidence>
<comment type="subcellular location">
    <subcellularLocation>
        <location evidence="6">Cytoplasm</location>
    </subcellularLocation>
</comment>
<dbReference type="InterPro" id="IPR017850">
    <property type="entry name" value="Alkaline_phosphatase_core_sf"/>
</dbReference>
<dbReference type="Pfam" id="PF01676">
    <property type="entry name" value="Metalloenzyme"/>
    <property type="match status" value="1"/>
</dbReference>
<comment type="similarity">
    <text evidence="1 6">Belongs to the phosphopentomutase family.</text>
</comment>
<dbReference type="EC" id="5.4.2.7" evidence="6 7"/>
<dbReference type="GO" id="GO:0008973">
    <property type="term" value="F:phosphopentomutase activity"/>
    <property type="evidence" value="ECO:0007669"/>
    <property type="project" value="UniProtKB-UniRule"/>
</dbReference>
<dbReference type="GO" id="GO:0009117">
    <property type="term" value="P:nucleotide metabolic process"/>
    <property type="evidence" value="ECO:0007669"/>
    <property type="project" value="UniProtKB-UniRule"/>
</dbReference>
<feature type="binding site" evidence="6">
    <location>
        <position position="325"/>
    </location>
    <ligand>
        <name>Mn(2+)</name>
        <dbReference type="ChEBI" id="CHEBI:29035"/>
        <label>1</label>
    </ligand>
</feature>
<evidence type="ECO:0000256" key="1">
    <source>
        <dbReference type="ARBA" id="ARBA00010373"/>
    </source>
</evidence>
<dbReference type="InterPro" id="IPR024052">
    <property type="entry name" value="Phosphopentomutase_DeoB_cap_sf"/>
</dbReference>
<dbReference type="GO" id="GO:0043094">
    <property type="term" value="P:metabolic compound salvage"/>
    <property type="evidence" value="ECO:0007669"/>
    <property type="project" value="UniProtKB-UniRule"/>
</dbReference>
<dbReference type="Gene3D" id="3.30.70.1250">
    <property type="entry name" value="Phosphopentomutase"/>
    <property type="match status" value="1"/>
</dbReference>
<dbReference type="EMBL" id="SLUM01000049">
    <property type="protein sequence ID" value="TCL50438.1"/>
    <property type="molecule type" value="Genomic_DNA"/>
</dbReference>
<dbReference type="Gene3D" id="3.40.720.10">
    <property type="entry name" value="Alkaline Phosphatase, subunit A"/>
    <property type="match status" value="1"/>
</dbReference>
<dbReference type="InterPro" id="IPR010045">
    <property type="entry name" value="DeoB"/>
</dbReference>
<comment type="catalytic activity">
    <reaction evidence="6">
        <text>alpha-D-ribose 1-phosphate = D-ribose 5-phosphate</text>
        <dbReference type="Rhea" id="RHEA:18793"/>
        <dbReference type="ChEBI" id="CHEBI:57720"/>
        <dbReference type="ChEBI" id="CHEBI:78346"/>
        <dbReference type="EC" id="5.4.2.7"/>
    </reaction>
</comment>
<dbReference type="GO" id="GO:0005829">
    <property type="term" value="C:cytosol"/>
    <property type="evidence" value="ECO:0007669"/>
    <property type="project" value="TreeGrafter"/>
</dbReference>
<keyword evidence="2 6" id="KW-0963">Cytoplasm</keyword>
<dbReference type="PANTHER" id="PTHR21110:SF0">
    <property type="entry name" value="PHOSPHOPENTOMUTASE"/>
    <property type="match status" value="1"/>
</dbReference>